<dbReference type="Proteomes" id="UP000034883">
    <property type="component" value="Chromosome"/>
</dbReference>
<name>A0A0F6YL57_9BACT</name>
<evidence type="ECO:0000313" key="2">
    <source>
        <dbReference type="Proteomes" id="UP000034883"/>
    </source>
</evidence>
<sequence length="346" mass="36030">MAALVVAVGHTAQAQPRALGLEVPACEVEWASFEQLAPLVRVELRALGIELDVVRATDANARLVVRAECDEGVPDASSIVLEAHDADGAPRARVIDLLDVSGWNRARTLAIALVDLHREGAPPEVVVPEPDELIAEGEVIADPVAPSAQRAVDPRARALDVPGAPVIEGGDALRIEGLELALGGALAIEARAADVLAGGQVEGSIALASSVLRAHAGLALSLRHAARDVSHGTLRLSLAGAALFADVAVVLGALDLGARLELTPGLAVSSGSATEDDVVEREAIDATFEASLLLQARWTIVDRFFVRVEGGATFVGRGIQLVFARERALGWTGWAFPIRVVLGIVI</sequence>
<dbReference type="STRING" id="927083.DB32_006096"/>
<accession>A0A0F6YL57</accession>
<organism evidence="1 2">
    <name type="scientific">Sandaracinus amylolyticus</name>
    <dbReference type="NCBI Taxonomy" id="927083"/>
    <lineage>
        <taxon>Bacteria</taxon>
        <taxon>Pseudomonadati</taxon>
        <taxon>Myxococcota</taxon>
        <taxon>Polyangia</taxon>
        <taxon>Polyangiales</taxon>
        <taxon>Sandaracinaceae</taxon>
        <taxon>Sandaracinus</taxon>
    </lineage>
</organism>
<dbReference type="RefSeq" id="WP_053236040.1">
    <property type="nucleotide sequence ID" value="NZ_CP011125.1"/>
</dbReference>
<protein>
    <submittedName>
        <fullName evidence="1">Uncharacterized protein</fullName>
    </submittedName>
</protein>
<gene>
    <name evidence="1" type="ORF">DB32_006096</name>
</gene>
<keyword evidence="2" id="KW-1185">Reference proteome</keyword>
<dbReference type="KEGG" id="samy:DB32_006096"/>
<evidence type="ECO:0000313" key="1">
    <source>
        <dbReference type="EMBL" id="AKF08947.1"/>
    </source>
</evidence>
<dbReference type="EMBL" id="CP011125">
    <property type="protein sequence ID" value="AKF08947.1"/>
    <property type="molecule type" value="Genomic_DNA"/>
</dbReference>
<reference evidence="1 2" key="1">
    <citation type="submission" date="2015-03" db="EMBL/GenBank/DDBJ databases">
        <title>Genome assembly of Sandaracinus amylolyticus DSM 53668.</title>
        <authorList>
            <person name="Sharma G."/>
            <person name="Subramanian S."/>
        </authorList>
    </citation>
    <scope>NUCLEOTIDE SEQUENCE [LARGE SCALE GENOMIC DNA]</scope>
    <source>
        <strain evidence="1 2">DSM 53668</strain>
    </source>
</reference>
<proteinExistence type="predicted"/>
<dbReference type="AlphaFoldDB" id="A0A0F6YL57"/>